<organism evidence="3 4">
    <name type="scientific">Aphanomyces stellatus</name>
    <dbReference type="NCBI Taxonomy" id="120398"/>
    <lineage>
        <taxon>Eukaryota</taxon>
        <taxon>Sar</taxon>
        <taxon>Stramenopiles</taxon>
        <taxon>Oomycota</taxon>
        <taxon>Saprolegniomycetes</taxon>
        <taxon>Saprolegniales</taxon>
        <taxon>Verrucalvaceae</taxon>
        <taxon>Aphanomyces</taxon>
    </lineage>
</organism>
<protein>
    <submittedName>
        <fullName evidence="3">Aste57867_11730 protein</fullName>
    </submittedName>
</protein>
<keyword evidence="4" id="KW-1185">Reference proteome</keyword>
<dbReference type="Proteomes" id="UP000332933">
    <property type="component" value="Unassembled WGS sequence"/>
</dbReference>
<accession>A0A485KUY5</accession>
<gene>
    <name evidence="3" type="primary">Aste57867_11730</name>
    <name evidence="2" type="ORF">As57867_011686</name>
    <name evidence="3" type="ORF">ASTE57867_11730</name>
</gene>
<evidence type="ECO:0000256" key="1">
    <source>
        <dbReference type="SAM" id="MobiDB-lite"/>
    </source>
</evidence>
<reference evidence="2" key="2">
    <citation type="submission" date="2019-06" db="EMBL/GenBank/DDBJ databases">
        <title>Genomics analysis of Aphanomyces spp. identifies a new class of oomycete effector associated with host adaptation.</title>
        <authorList>
            <person name="Gaulin E."/>
        </authorList>
    </citation>
    <scope>NUCLEOTIDE SEQUENCE</scope>
    <source>
        <strain evidence="2">CBS 578.67</strain>
    </source>
</reference>
<sequence>MVLVVRNPAYERCRVIPRGMVSCCVDYTKVFSDEENADDMSNASNDDDDSDDDNSSASEEDCSVSSSCGMFTLLPEEILRSRIRQLCQVIVDSHGNHKILEYLQNGPYHAELIIEDGAGAHFELDVLLDFCSADAGKEPRGKYLEYDVTWLDREMAARFVPHPSSLIPTTVDNVFNDPDCDFGGICPHHINCSLGDGRNQLELLVVVAVNLACDERYFPRMVPAALLEKAKAAYFKTVCGQGDFALHLASAYLDLMLFVDQEAKHYY</sequence>
<feature type="compositionally biased region" description="Acidic residues" evidence="1">
    <location>
        <begin position="45"/>
        <end position="62"/>
    </location>
</feature>
<dbReference type="AlphaFoldDB" id="A0A485KUY5"/>
<dbReference type="EMBL" id="VJMH01005301">
    <property type="protein sequence ID" value="KAF0697602.1"/>
    <property type="molecule type" value="Genomic_DNA"/>
</dbReference>
<evidence type="ECO:0000313" key="2">
    <source>
        <dbReference type="EMBL" id="KAF0697602.1"/>
    </source>
</evidence>
<reference evidence="3 4" key="1">
    <citation type="submission" date="2019-03" db="EMBL/GenBank/DDBJ databases">
        <authorList>
            <person name="Gaulin E."/>
            <person name="Dumas B."/>
        </authorList>
    </citation>
    <scope>NUCLEOTIDE SEQUENCE [LARGE SCALE GENOMIC DNA]</scope>
    <source>
        <strain evidence="3">CBS 568.67</strain>
    </source>
</reference>
<name>A0A485KUY5_9STRA</name>
<feature type="region of interest" description="Disordered" evidence="1">
    <location>
        <begin position="36"/>
        <end position="62"/>
    </location>
</feature>
<evidence type="ECO:0000313" key="3">
    <source>
        <dbReference type="EMBL" id="VFT88587.1"/>
    </source>
</evidence>
<evidence type="ECO:0000313" key="4">
    <source>
        <dbReference type="Proteomes" id="UP000332933"/>
    </source>
</evidence>
<dbReference type="EMBL" id="CAADRA010005322">
    <property type="protein sequence ID" value="VFT88587.1"/>
    <property type="molecule type" value="Genomic_DNA"/>
</dbReference>
<proteinExistence type="predicted"/>